<dbReference type="PANTHER" id="PTHR46796:SF7">
    <property type="entry name" value="ARAC FAMILY TRANSCRIPTIONAL REGULATOR"/>
    <property type="match status" value="1"/>
</dbReference>
<sequence length="325" mass="34985">MLARPRNLRESSGVTADPLSDALALVRARCVITGGFTASGDWSVRFRPSAALKLKGLVRGRCWLVADGRPPQRLAQGNVAVFNRLDSFVLCSDPALPPVEEPEAVRPGPGPLDRFGDQGDADDGAVVIGGHIDLDRSGDELLLAVLPRLTVLSEADGILRLLEQLLDERAATRPGANFAADQYAQLLLVQVLRAVLERGTASRPGWLTVLADPDLRPALSLMHTDPGRAWGLDELARASAMSRSRFATRFREVSGQPPVAYLTRWRIRLAERALRETDTTVAALAAELGYASESSFSHAFARTVGVSPGRFRRAVRGQAQAPTGA</sequence>
<keyword evidence="1" id="KW-0805">Transcription regulation</keyword>
<evidence type="ECO:0000256" key="2">
    <source>
        <dbReference type="ARBA" id="ARBA00023125"/>
    </source>
</evidence>
<accession>A0A545ATS8</accession>
<feature type="domain" description="HTH araC/xylS-type" evidence="4">
    <location>
        <begin position="216"/>
        <end position="314"/>
    </location>
</feature>
<keyword evidence="2" id="KW-0238">DNA-binding</keyword>
<dbReference type="Proteomes" id="UP000317982">
    <property type="component" value="Unassembled WGS sequence"/>
</dbReference>
<evidence type="ECO:0000313" key="5">
    <source>
        <dbReference type="EMBL" id="TQS44732.1"/>
    </source>
</evidence>
<dbReference type="InterPro" id="IPR018062">
    <property type="entry name" value="HTH_AraC-typ_CS"/>
</dbReference>
<dbReference type="InParanoid" id="A0A545ATS8"/>
<dbReference type="GO" id="GO:0043565">
    <property type="term" value="F:sequence-specific DNA binding"/>
    <property type="evidence" value="ECO:0007669"/>
    <property type="project" value="InterPro"/>
</dbReference>
<proteinExistence type="predicted"/>
<dbReference type="SMART" id="SM00342">
    <property type="entry name" value="HTH_ARAC"/>
    <property type="match status" value="1"/>
</dbReference>
<dbReference type="Pfam" id="PF12852">
    <property type="entry name" value="Cupin_6"/>
    <property type="match status" value="1"/>
</dbReference>
<name>A0A545ATS8_9ACTN</name>
<dbReference type="EMBL" id="VIRS01000007">
    <property type="protein sequence ID" value="TQS44732.1"/>
    <property type="molecule type" value="Genomic_DNA"/>
</dbReference>
<organism evidence="5 6">
    <name type="scientific">Cryptosporangium phraense</name>
    <dbReference type="NCBI Taxonomy" id="2593070"/>
    <lineage>
        <taxon>Bacteria</taxon>
        <taxon>Bacillati</taxon>
        <taxon>Actinomycetota</taxon>
        <taxon>Actinomycetes</taxon>
        <taxon>Cryptosporangiales</taxon>
        <taxon>Cryptosporangiaceae</taxon>
        <taxon>Cryptosporangium</taxon>
    </lineage>
</organism>
<keyword evidence="3" id="KW-0804">Transcription</keyword>
<dbReference type="PRINTS" id="PR00032">
    <property type="entry name" value="HTHARAC"/>
</dbReference>
<keyword evidence="6" id="KW-1185">Reference proteome</keyword>
<comment type="caution">
    <text evidence="5">The sequence shown here is derived from an EMBL/GenBank/DDBJ whole genome shotgun (WGS) entry which is preliminary data.</text>
</comment>
<dbReference type="InterPro" id="IPR050204">
    <property type="entry name" value="AraC_XylS_family_regulators"/>
</dbReference>
<reference evidence="5 6" key="1">
    <citation type="submission" date="2019-07" db="EMBL/GenBank/DDBJ databases">
        <title>Cryptosporangium phraense sp. nov., isolated from plant litter.</title>
        <authorList>
            <person name="Suriyachadkun C."/>
        </authorList>
    </citation>
    <scope>NUCLEOTIDE SEQUENCE [LARGE SCALE GENOMIC DNA]</scope>
    <source>
        <strain evidence="5 6">A-T 5661</strain>
    </source>
</reference>
<dbReference type="SUPFAM" id="SSF46689">
    <property type="entry name" value="Homeodomain-like"/>
    <property type="match status" value="2"/>
</dbReference>
<evidence type="ECO:0000256" key="3">
    <source>
        <dbReference type="ARBA" id="ARBA00023163"/>
    </source>
</evidence>
<dbReference type="InterPro" id="IPR020449">
    <property type="entry name" value="Tscrpt_reg_AraC-type_HTH"/>
</dbReference>
<dbReference type="InterPro" id="IPR032783">
    <property type="entry name" value="AraC_lig"/>
</dbReference>
<dbReference type="PROSITE" id="PS00041">
    <property type="entry name" value="HTH_ARAC_FAMILY_1"/>
    <property type="match status" value="1"/>
</dbReference>
<evidence type="ECO:0000256" key="1">
    <source>
        <dbReference type="ARBA" id="ARBA00023015"/>
    </source>
</evidence>
<evidence type="ECO:0000259" key="4">
    <source>
        <dbReference type="PROSITE" id="PS01124"/>
    </source>
</evidence>
<protein>
    <submittedName>
        <fullName evidence="5">AraC family transcriptional regulator</fullName>
    </submittedName>
</protein>
<dbReference type="OrthoDB" id="241790at2"/>
<dbReference type="PANTHER" id="PTHR46796">
    <property type="entry name" value="HTH-TYPE TRANSCRIPTIONAL ACTIVATOR RHAS-RELATED"/>
    <property type="match status" value="1"/>
</dbReference>
<dbReference type="PROSITE" id="PS01124">
    <property type="entry name" value="HTH_ARAC_FAMILY_2"/>
    <property type="match status" value="1"/>
</dbReference>
<dbReference type="InterPro" id="IPR009057">
    <property type="entry name" value="Homeodomain-like_sf"/>
</dbReference>
<dbReference type="AlphaFoldDB" id="A0A545ATS8"/>
<dbReference type="Pfam" id="PF12833">
    <property type="entry name" value="HTH_18"/>
    <property type="match status" value="1"/>
</dbReference>
<dbReference type="InterPro" id="IPR018060">
    <property type="entry name" value="HTH_AraC"/>
</dbReference>
<dbReference type="GO" id="GO:0003700">
    <property type="term" value="F:DNA-binding transcription factor activity"/>
    <property type="evidence" value="ECO:0007669"/>
    <property type="project" value="InterPro"/>
</dbReference>
<gene>
    <name evidence="5" type="ORF">FL583_12225</name>
</gene>
<evidence type="ECO:0000313" key="6">
    <source>
        <dbReference type="Proteomes" id="UP000317982"/>
    </source>
</evidence>
<dbReference type="Gene3D" id="1.10.10.60">
    <property type="entry name" value="Homeodomain-like"/>
    <property type="match status" value="2"/>
</dbReference>